<evidence type="ECO:0000313" key="4">
    <source>
        <dbReference type="EMBL" id="EMS78813.1"/>
    </source>
</evidence>
<evidence type="ECO:0000256" key="2">
    <source>
        <dbReference type="ARBA" id="ARBA00022679"/>
    </source>
</evidence>
<dbReference type="InterPro" id="IPR029063">
    <property type="entry name" value="SAM-dependent_MTases_sf"/>
</dbReference>
<gene>
    <name evidence="4" type="primary">prmA2</name>
    <name evidence="4" type="ORF">Dpo_6c00120</name>
</gene>
<keyword evidence="5" id="KW-1185">Reference proteome</keyword>
<dbReference type="Gene3D" id="3.40.50.150">
    <property type="entry name" value="Vaccinia Virus protein VP39"/>
    <property type="match status" value="1"/>
</dbReference>
<dbReference type="EMBL" id="APJX01000006">
    <property type="protein sequence ID" value="EMS78813.1"/>
    <property type="molecule type" value="Genomic_DNA"/>
</dbReference>
<dbReference type="Pfam" id="PF06325">
    <property type="entry name" value="PrmA"/>
    <property type="match status" value="1"/>
</dbReference>
<dbReference type="GO" id="GO:0005840">
    <property type="term" value="C:ribosome"/>
    <property type="evidence" value="ECO:0007669"/>
    <property type="project" value="UniProtKB-KW"/>
</dbReference>
<accession>S0FUP7</accession>
<dbReference type="PANTHER" id="PTHR43648:SF1">
    <property type="entry name" value="ELECTRON TRANSFER FLAVOPROTEIN BETA SUBUNIT LYSINE METHYLTRANSFERASE"/>
    <property type="match status" value="1"/>
</dbReference>
<dbReference type="GO" id="GO:0008276">
    <property type="term" value="F:protein methyltransferase activity"/>
    <property type="evidence" value="ECO:0007669"/>
    <property type="project" value="TreeGrafter"/>
</dbReference>
<keyword evidence="2 4" id="KW-0808">Transferase</keyword>
<dbReference type="Proteomes" id="UP000014216">
    <property type="component" value="Unassembled WGS sequence"/>
</dbReference>
<dbReference type="CDD" id="cd02440">
    <property type="entry name" value="AdoMet_MTases"/>
    <property type="match status" value="1"/>
</dbReference>
<dbReference type="SUPFAM" id="SSF53335">
    <property type="entry name" value="S-adenosyl-L-methionine-dependent methyltransferases"/>
    <property type="match status" value="1"/>
</dbReference>
<reference evidence="4 5" key="1">
    <citation type="journal article" date="2013" name="Genome Announc.">
        <title>Draft Genome Sequence of Desulfotignum phosphitoxidans DSM 13687 Strain FiPS-3.</title>
        <authorList>
            <person name="Poehlein A."/>
            <person name="Daniel R."/>
            <person name="Simeonova D.D."/>
        </authorList>
    </citation>
    <scope>NUCLEOTIDE SEQUENCE [LARGE SCALE GENOMIC DNA]</scope>
    <source>
        <strain evidence="4 5">DSM 13687</strain>
    </source>
</reference>
<evidence type="ECO:0000256" key="1">
    <source>
        <dbReference type="ARBA" id="ARBA00022603"/>
    </source>
</evidence>
<sequence length="293" mass="32797">MKNPYQNLVIHYFEGMLSLDTDISSDPRFLGLWQEQGTSFVFFSQPVPDLADRIKTDNPGVEFKDVYDMTWEQWHGDAVHPYDVADFCIFPPWEVPEHIHGKRPVMMDPGVVFGTGLHPTTHDCLDLICRVCACEPVHTVLDIGTGTGLLALGAAAMGCDRVLACDFNLLAVKTTKKNIALNHWDDRILAFQARGETTVDLPCDLLVANIHYDIMRQLLDSPEFVKKPRVILSGLLRSEARDVAAALEKKQMTILEHRSPDGIWHTFLARPRADRPKHAPVRSTGSISGTAKE</sequence>
<comment type="caution">
    <text evidence="4">The sequence shown here is derived from an EMBL/GenBank/DDBJ whole genome shotgun (WGS) entry which is preliminary data.</text>
</comment>
<organism evidence="4 5">
    <name type="scientific">Desulfotignum phosphitoxidans DSM 13687</name>
    <dbReference type="NCBI Taxonomy" id="1286635"/>
    <lineage>
        <taxon>Bacteria</taxon>
        <taxon>Pseudomonadati</taxon>
        <taxon>Thermodesulfobacteriota</taxon>
        <taxon>Desulfobacteria</taxon>
        <taxon>Desulfobacterales</taxon>
        <taxon>Desulfobacteraceae</taxon>
        <taxon>Desulfotignum</taxon>
    </lineage>
</organism>
<dbReference type="OrthoDB" id="9785995at2"/>
<evidence type="ECO:0000256" key="3">
    <source>
        <dbReference type="SAM" id="MobiDB-lite"/>
    </source>
</evidence>
<dbReference type="EC" id="2.1.1.-" evidence="4"/>
<dbReference type="PANTHER" id="PTHR43648">
    <property type="entry name" value="ELECTRON TRANSFER FLAVOPROTEIN BETA SUBUNIT LYSINE METHYLTRANSFERASE"/>
    <property type="match status" value="1"/>
</dbReference>
<dbReference type="AlphaFoldDB" id="S0FUP7"/>
<dbReference type="GO" id="GO:0032259">
    <property type="term" value="P:methylation"/>
    <property type="evidence" value="ECO:0007669"/>
    <property type="project" value="UniProtKB-KW"/>
</dbReference>
<name>S0FUP7_9BACT</name>
<keyword evidence="4" id="KW-0689">Ribosomal protein</keyword>
<feature type="compositionally biased region" description="Polar residues" evidence="3">
    <location>
        <begin position="283"/>
        <end position="293"/>
    </location>
</feature>
<dbReference type="InterPro" id="IPR050078">
    <property type="entry name" value="Ribosomal_L11_MeTrfase_PrmA"/>
</dbReference>
<keyword evidence="4" id="KW-0687">Ribonucleoprotein</keyword>
<evidence type="ECO:0000313" key="5">
    <source>
        <dbReference type="Proteomes" id="UP000014216"/>
    </source>
</evidence>
<keyword evidence="1 4" id="KW-0489">Methyltransferase</keyword>
<feature type="region of interest" description="Disordered" evidence="3">
    <location>
        <begin position="274"/>
        <end position="293"/>
    </location>
</feature>
<protein>
    <submittedName>
        <fullName evidence="4">50S ribosomal protein L11 methyltransferase PrmA</fullName>
        <ecNumber evidence="4">2.1.1.-</ecNumber>
    </submittedName>
</protein>
<proteinExistence type="predicted"/>